<dbReference type="AlphaFoldDB" id="A0A4Q9M4Y3"/>
<comment type="caution">
    <text evidence="1">The sequence shown here is derived from an EMBL/GenBank/DDBJ whole genome shotgun (WGS) entry which is preliminary data.</text>
</comment>
<proteinExistence type="predicted"/>
<sequence>MNLKVFICFCETIFSAVKSFNEPKYNVDFVYDMLCKELFRQYKAKTLRMNEALEYDYFFLEIKKKFINECVFEISNYFYVKKAENVLLYLILKIYDKNSMLKIKPELILNIKSDYIFSLERKNIDLVFKNSILYFHKKYHTTKLLIRDTRDKYVYKFLYKIVNILQKIIEIIGKNGRLSVITSISEGYLMDNNSLENILECITLEKKCYSNYNYNIIITRSVKNKKQTSMYANKMINYGFTSCFYRALSFFLLMKLENGLIPIIFEHSLNHSININMQNTLVHSTIKRFYFFEAMISNFKSQILKNRKEKTIESSVIFYSQNSGISIILEKPEHKNNKIPEVKRKNFVLTIEIKYFSLPTDKFVIHYNNKNNTVVEIKYEGTHYMDFPNQSSMNEKLNFKNVSSEISKNTKIKAANDAYEVKKCDSGIQKPKHALTCKIVLDTLPSPNTPLPSSVEVSSCEPSYDMTNPCTLAIPEGNRLMALRTIFYSTRIVFFCSTDKLHRYYNEKFGCTETFEVIATCPADTCTLTDTTEYINLRDKFLSKIKEISENEIGKVVVRTRKHPNELVDSKVLDLINRVVGEYPGAYVPESITEAAYIMQAAQVCYDEATRKEKPRSAWKENIESKISKLVLSKDLLEKARKQEKLSTSDNVTHLSEALVKNNESLNVFEKKITMHEKNRMFELFRGRFYRGRDEIVSFWSTMWNKNDDTVTYDDYLIPFVSNNHPTTFPSLDEFVNIINWLPNWKAAGIDGIYNFFIEKLTTLHKYFYDIVKVICLEGTPQADWFYCGLTYLIRKGIRQRGSNYRPITCMSNLYKLTTKCVTKVGQLEVERRGLLAENQLGAVRGVQRAKEQALLNIALNKDFDSIDHAYLTQCIENLDLPDGILKFIKVIISKWKTDISINKEKSATNDTCCEDTATLLEGVGVYKYVRVGLQAEEFRQVTISIKLCPPILNAKKVFSVINQPAISLIHFHIGVLRLEPADFSKLDDAVRAVLVKKKIHLRPGCKELLYLPRTELGRGLHSVELRSEHMLLQLLDCLEKSKEISTRRAAILKVENNNKTHLALIKGFLKVKYRLVEEVTKKSLEEAQLAKLYNEIEKRKLHSKLYNARKNELVSVSDSSRWLKRGNIRPRNEAVFCYIQDRNVFWGADGVCQHCGKSGKTVDHLATRCEKMLGHDYT</sequence>
<feature type="non-terminal residue" evidence="1">
    <location>
        <position position="1179"/>
    </location>
</feature>
<name>A0A4Q9M4Y3_9MICR</name>
<dbReference type="PANTHER" id="PTHR35450:SF2">
    <property type="entry name" value="REVERSE TRANSCRIPTASE DOMAIN-CONTAINING PROTEIN"/>
    <property type="match status" value="1"/>
</dbReference>
<evidence type="ECO:0000313" key="1">
    <source>
        <dbReference type="EMBL" id="TBU20641.1"/>
    </source>
</evidence>
<evidence type="ECO:0000313" key="2">
    <source>
        <dbReference type="Proteomes" id="UP000292282"/>
    </source>
</evidence>
<dbReference type="PANTHER" id="PTHR35450">
    <property type="entry name" value="REVERSE TRANSCRIPTASE DOMAIN-CONTAINING PROTEIN"/>
    <property type="match status" value="1"/>
</dbReference>
<reference evidence="1 2" key="1">
    <citation type="submission" date="2017-12" db="EMBL/GenBank/DDBJ databases">
        <authorList>
            <person name="Pombert J.-F."/>
            <person name="Haag K.L."/>
            <person name="Ebert D."/>
        </authorList>
    </citation>
    <scope>NUCLEOTIDE SEQUENCE [LARGE SCALE GENOMIC DNA]</scope>
    <source>
        <strain evidence="1">IL-G-3</strain>
    </source>
</reference>
<organism evidence="1 2">
    <name type="scientific">Hamiltosporidium tvaerminnensis</name>
    <dbReference type="NCBI Taxonomy" id="1176355"/>
    <lineage>
        <taxon>Eukaryota</taxon>
        <taxon>Fungi</taxon>
        <taxon>Fungi incertae sedis</taxon>
        <taxon>Microsporidia</taxon>
        <taxon>Dubosqiidae</taxon>
        <taxon>Hamiltosporidium</taxon>
    </lineage>
</organism>
<gene>
    <name evidence="1" type="ORF">CWI38_0041p0060</name>
</gene>
<accession>A0A4Q9M4Y3</accession>
<keyword evidence="2" id="KW-1185">Reference proteome</keyword>
<dbReference type="Proteomes" id="UP000292282">
    <property type="component" value="Unassembled WGS sequence"/>
</dbReference>
<dbReference type="VEuPathDB" id="MicrosporidiaDB:CWI38_0041p0060"/>
<dbReference type="EMBL" id="PITK01000041">
    <property type="protein sequence ID" value="TBU20641.1"/>
    <property type="molecule type" value="Genomic_DNA"/>
</dbReference>
<protein>
    <submittedName>
        <fullName evidence="1">Uncharacterized protein</fullName>
    </submittedName>
</protein>